<feature type="domain" description="Cadherin" evidence="6">
    <location>
        <begin position="867"/>
        <end position="977"/>
    </location>
</feature>
<keyword evidence="4" id="KW-0472">Membrane</keyword>
<keyword evidence="2" id="KW-0677">Repeat</keyword>
<dbReference type="RefSeq" id="WP_275111890.1">
    <property type="nucleotide sequence ID" value="NZ_JAKJSC010000014.1"/>
</dbReference>
<dbReference type="InterPro" id="IPR039808">
    <property type="entry name" value="Cadherin"/>
</dbReference>
<dbReference type="CDD" id="cd11304">
    <property type="entry name" value="Cadherin_repeat"/>
    <property type="match status" value="5"/>
</dbReference>
<dbReference type="InterPro" id="IPR013783">
    <property type="entry name" value="Ig-like_fold"/>
</dbReference>
<dbReference type="PROSITE" id="PS50268">
    <property type="entry name" value="CADHERIN_2"/>
    <property type="match status" value="5"/>
</dbReference>
<evidence type="ECO:0000313" key="7">
    <source>
        <dbReference type="EMBL" id="MDE5420560.1"/>
    </source>
</evidence>
<feature type="domain" description="Cadherin" evidence="6">
    <location>
        <begin position="1094"/>
        <end position="1202"/>
    </location>
</feature>
<accession>A0ABT5VYR9</accession>
<keyword evidence="8" id="KW-1185">Reference proteome</keyword>
<evidence type="ECO:0000259" key="6">
    <source>
        <dbReference type="PROSITE" id="PS50268"/>
    </source>
</evidence>
<dbReference type="SMART" id="SM00112">
    <property type="entry name" value="CA"/>
    <property type="match status" value="5"/>
</dbReference>
<dbReference type="EMBL" id="JAKJSC010000014">
    <property type="protein sequence ID" value="MDE5420560.1"/>
    <property type="molecule type" value="Genomic_DNA"/>
</dbReference>
<keyword evidence="3" id="KW-0106">Calcium</keyword>
<evidence type="ECO:0000256" key="1">
    <source>
        <dbReference type="ARBA" id="ARBA00004370"/>
    </source>
</evidence>
<dbReference type="Gene3D" id="2.60.40.2030">
    <property type="match status" value="1"/>
</dbReference>
<feature type="domain" description="Cadherin" evidence="6">
    <location>
        <begin position="981"/>
        <end position="1093"/>
    </location>
</feature>
<feature type="region of interest" description="Disordered" evidence="5">
    <location>
        <begin position="1185"/>
        <end position="1210"/>
    </location>
</feature>
<feature type="non-terminal residue" evidence="7">
    <location>
        <position position="1350"/>
    </location>
</feature>
<evidence type="ECO:0000256" key="3">
    <source>
        <dbReference type="ARBA" id="ARBA00022837"/>
    </source>
</evidence>
<evidence type="ECO:0000256" key="5">
    <source>
        <dbReference type="SAM" id="MobiDB-lite"/>
    </source>
</evidence>
<dbReference type="Pfam" id="PF00028">
    <property type="entry name" value="Cadherin"/>
    <property type="match status" value="4"/>
</dbReference>
<name>A0ABT5VYR9_9BACT</name>
<sequence length="1350" mass="143917">MNKLYSKKIMNQIVKVWLILLIITLGTSRNNIFAEGTKQLAPVDGDRLHLALCSGPYGNLGIPNGDDGQRLYIHIEDPANEQVFLGFSQFKSHGHAAVNSSKIEGYFRIKDPNGNVVWSTSGSIGSGNISSRNKAIKGPNKILGGGRTDGYNAYVFQPTILSGAGDYYIEFNRNSAFSSTGGLYTEWWDITVATNNTSPSAIDGRVYSKGWSFVSPGIDENNNGLQGGEYYNRKFNGKFYSYCTEQNFPGGYVTEVDFENSGFQGASFNVAFNSTGTNNTNDFTVNRKSLEDVNILSPEFKIFLNEPEITSYPSADSYGRFIADEKYPSLFGCPGNYFFRVAVEKKGRIELLLDFDGVKDKYDPNTRDRIITTLFHPYPHELDTLIRDIPWDGKDGKGNVIDAVNVRAIFDYCQGTFHFPMYDVEYLKTGIVPKTIRPATPTPYTTKLYWDDANISESLDDGQPKVELTGALAPSHNWSNFYYGEVNSINTYWNSYQTGTINTFVFELPAHGCDLFVPGSISGTVFNDINRDGIMNGADALLEGAEVYLYEDVNNNKIKDAGDVLVETFVTKTPGTFGYPVGTGNFLFKPAQGKEYLLGVSNGSDIVTTTNYRYYTMYSEAEEHFDQYFGLTPAPEVSLSVSKTQVSENAEESVIQANLSYAPIKPVVVELEYTGTTVSGDYSLASVLNATDTHTMEFPIGVQVAKIKVTSVEDEDLEVDETIIISLGDLTNCVGGSSTQKTITILDNDHDVKDLVDINSTANIISENILEDGIVFITARATDEDGDEIIYSLTNNFNNWFKIDEDSGVVTVHGNVDYESNLLTAHKATITVLATSDDGSSISEVFTITITNAVAGDTDNEISAITDDNIAANEVSENASNGDSVGITAEATDADAGDVISYSLTDNAGGRFAIDASSGVITVADEDQLDYEAATSHNVTVKALSTDGSSKTKIFTIAVINADGSTQGGGDTDNEISAITDTNTAANQISENASNGDSVGITAEATDADAGDVISYSLTDNADGRFAIDSDGKITVADDTKLNYEDATSHDVTVKALSTDGSSKTKTFTIAVINADGSTQGGGDTDNPVGPVTDSNTADNKVNENATVGASTGLTAKAIDPDGDNVSYAIDGSVPFSIDPTSGVVKVNGNLDFDTTPSYLVKVIATSTDGSTSEETFTITIVNADGTTTGEGDTDNPVGPVTDSNSSDNKVNENAAIGASTGLTAEATDPDGDLVTYAIDGSVPFTINPTSGVVTVNGNLDFDTTPSYSVKVIATSTDGSTSEETFTITIVNADGTTSGEGDTDNPVGPVTDSNTADNKVNENATVGASTGLTAKAIDPDGDDVSYSIDG</sequence>
<evidence type="ECO:0000256" key="2">
    <source>
        <dbReference type="ARBA" id="ARBA00022737"/>
    </source>
</evidence>
<dbReference type="Proteomes" id="UP001528920">
    <property type="component" value="Unassembled WGS sequence"/>
</dbReference>
<protein>
    <submittedName>
        <fullName evidence="7">Cadherin repeat domain-containing protein</fullName>
    </submittedName>
</protein>
<dbReference type="PANTHER" id="PTHR24027">
    <property type="entry name" value="CADHERIN-23"/>
    <property type="match status" value="1"/>
</dbReference>
<feature type="domain" description="Cadherin" evidence="6">
    <location>
        <begin position="1203"/>
        <end position="1311"/>
    </location>
</feature>
<comment type="caution">
    <text evidence="7">The sequence shown here is derived from an EMBL/GenBank/DDBJ whole genome shotgun (WGS) entry which is preliminary data.</text>
</comment>
<dbReference type="PANTHER" id="PTHR24027:SF438">
    <property type="entry name" value="CADHERIN 23"/>
    <property type="match status" value="1"/>
</dbReference>
<reference evidence="7 8" key="1">
    <citation type="submission" date="2022-01" db="EMBL/GenBank/DDBJ databases">
        <title>Labilibaculum sp. nov, a marine bacterium isolated from Antarctica.</title>
        <authorList>
            <person name="Dai W."/>
        </authorList>
    </citation>
    <scope>NUCLEOTIDE SEQUENCE [LARGE SCALE GENOMIC DNA]</scope>
    <source>
        <strain evidence="7 8">DW002</strain>
    </source>
</reference>
<gene>
    <name evidence="7" type="ORF">L3049_21420</name>
</gene>
<organism evidence="7 8">
    <name type="scientific">Paralabilibaculum antarcticum</name>
    <dbReference type="NCBI Taxonomy" id="2912572"/>
    <lineage>
        <taxon>Bacteria</taxon>
        <taxon>Pseudomonadati</taxon>
        <taxon>Bacteroidota</taxon>
        <taxon>Bacteroidia</taxon>
        <taxon>Marinilabiliales</taxon>
        <taxon>Marinifilaceae</taxon>
        <taxon>Paralabilibaculum</taxon>
    </lineage>
</organism>
<dbReference type="Gene3D" id="2.60.40.60">
    <property type="entry name" value="Cadherins"/>
    <property type="match status" value="5"/>
</dbReference>
<dbReference type="InterPro" id="IPR015919">
    <property type="entry name" value="Cadherin-like_sf"/>
</dbReference>
<dbReference type="SUPFAM" id="SSF141072">
    <property type="entry name" value="CalX-like"/>
    <property type="match status" value="1"/>
</dbReference>
<comment type="subcellular location">
    <subcellularLocation>
        <location evidence="1">Membrane</location>
    </subcellularLocation>
</comment>
<dbReference type="SUPFAM" id="SSF49313">
    <property type="entry name" value="Cadherin-like"/>
    <property type="match status" value="5"/>
</dbReference>
<proteinExistence type="predicted"/>
<dbReference type="Gene3D" id="2.60.40.10">
    <property type="entry name" value="Immunoglobulins"/>
    <property type="match status" value="1"/>
</dbReference>
<feature type="domain" description="Cadherin" evidence="6">
    <location>
        <begin position="765"/>
        <end position="866"/>
    </location>
</feature>
<dbReference type="InterPro" id="IPR002126">
    <property type="entry name" value="Cadherin-like_dom"/>
</dbReference>
<dbReference type="InterPro" id="IPR038081">
    <property type="entry name" value="CalX-like_sf"/>
</dbReference>
<evidence type="ECO:0000313" key="8">
    <source>
        <dbReference type="Proteomes" id="UP001528920"/>
    </source>
</evidence>
<evidence type="ECO:0000256" key="4">
    <source>
        <dbReference type="ARBA" id="ARBA00023136"/>
    </source>
</evidence>